<dbReference type="EC" id="6.2.1.1" evidence="2 7"/>
<evidence type="ECO:0000259" key="10">
    <source>
        <dbReference type="Pfam" id="PF13193"/>
    </source>
</evidence>
<evidence type="ECO:0000256" key="2">
    <source>
        <dbReference type="ARBA" id="ARBA00013275"/>
    </source>
</evidence>
<dbReference type="Pfam" id="PF00501">
    <property type="entry name" value="AMP-binding"/>
    <property type="match status" value="1"/>
</dbReference>
<accession>H0E2A4</accession>
<dbReference type="InterPro" id="IPR000873">
    <property type="entry name" value="AMP-dep_synth/lig_dom"/>
</dbReference>
<dbReference type="FunFam" id="3.40.50.12780:FF:000001">
    <property type="entry name" value="Acetyl-coenzyme A synthetase"/>
    <property type="match status" value="1"/>
</dbReference>
<evidence type="ECO:0000313" key="12">
    <source>
        <dbReference type="EMBL" id="EHN12175.1"/>
    </source>
</evidence>
<sequence>MGPSGPEQRLPRRSRSGGEWRSTCEMTTQNARELTEESVEARLAELLGQERFTPPAEFSDDAEISDPQLRARAAADPVAYWAEQASGLRWSTPWERVLDDDDAPFFRWFEGGRINVSDNCLDRHVEAGLGDRVAYHWHGEEGETRDITYAELLDRTARFAGALKELGVGQGDVVGIYLPMIPEVVVAMLACTRIGAVHNVVFGGFSAGSVAERMEVSGAKVLVTTDGARRKGKTAPVKPEVDRTMGQLAPLEKIVVVRNTGIDVPMTEGRDVWFDEVVAAAEPAAPEPMDAEAPLFILYSSGSTAKPKGIQHTTGGYLTGVSTTHRQVFDLKADDVYFCSADVGWITGHSYIVYGPLANGVTSVMYEGAPDYPHKGIWWQLIEQRKVTKFYTAPTAIRACMKWGVEHVAPHDLSSLKLLGSVGEPINPKAWLWYWHVIGGENCPVVDTWWQTETGAIVITTLPGIDAAKPGSAGTPLPGYEVQVLDPETGEQVTEGEGLLAIPRPWPSMLRTLYQDPDRYRSTYWNRFGESTYFVGDSARIDGDGYIWVIGRVDDVINVSGHRLSTAEVESAIVAHPQVAESAVVAKADDLTGQAIVAYVTLQGGTDPSDAVVAEINAAVADRIGKLARPKRIVFTQDLPKTRSGKIMRRLLRDIAEGRDLGDTTTLADPTVVDTLKDRWDAGA</sequence>
<dbReference type="InterPro" id="IPR042099">
    <property type="entry name" value="ANL_N_sf"/>
</dbReference>
<reference evidence="12 13" key="1">
    <citation type="journal article" date="2013" name="Biodegradation">
        <title>Quantitative proteomic analysis of ibuprofen-degrading Patulibacter sp. strain I11.</title>
        <authorList>
            <person name="Almeida B."/>
            <person name="Kjeldal H."/>
            <person name="Lolas I."/>
            <person name="Knudsen A.D."/>
            <person name="Carvalho G."/>
            <person name="Nielsen K.L."/>
            <person name="Barreto Crespo M.T."/>
            <person name="Stensballe A."/>
            <person name="Nielsen J.L."/>
        </authorList>
    </citation>
    <scope>NUCLEOTIDE SEQUENCE [LARGE SCALE GENOMIC DNA]</scope>
    <source>
        <strain evidence="12 13">I11</strain>
    </source>
</reference>
<dbReference type="SUPFAM" id="SSF56801">
    <property type="entry name" value="Acetyl-CoA synthetase-like"/>
    <property type="match status" value="1"/>
</dbReference>
<keyword evidence="6" id="KW-0007">Acetylation</keyword>
<dbReference type="GO" id="GO:0016208">
    <property type="term" value="F:AMP binding"/>
    <property type="evidence" value="ECO:0007669"/>
    <property type="project" value="InterPro"/>
</dbReference>
<dbReference type="InterPro" id="IPR032387">
    <property type="entry name" value="ACAS_N"/>
</dbReference>
<dbReference type="CDD" id="cd05966">
    <property type="entry name" value="ACS"/>
    <property type="match status" value="1"/>
</dbReference>
<evidence type="ECO:0000259" key="9">
    <source>
        <dbReference type="Pfam" id="PF00501"/>
    </source>
</evidence>
<dbReference type="GO" id="GO:0019427">
    <property type="term" value="P:acetyl-CoA biosynthetic process from acetate"/>
    <property type="evidence" value="ECO:0007669"/>
    <property type="project" value="UniProtKB-UniRule"/>
</dbReference>
<dbReference type="EMBL" id="AGUD01000042">
    <property type="protein sequence ID" value="EHN12175.1"/>
    <property type="molecule type" value="Genomic_DNA"/>
</dbReference>
<evidence type="ECO:0000256" key="1">
    <source>
        <dbReference type="ARBA" id="ARBA00006432"/>
    </source>
</evidence>
<evidence type="ECO:0000313" key="13">
    <source>
        <dbReference type="Proteomes" id="UP000005143"/>
    </source>
</evidence>
<feature type="domain" description="Acetyl-coenzyme A synthetase N-terminal" evidence="11">
    <location>
        <begin position="69"/>
        <end position="120"/>
    </location>
</feature>
<dbReference type="Proteomes" id="UP000005143">
    <property type="component" value="Unassembled WGS sequence"/>
</dbReference>
<keyword evidence="13" id="KW-1185">Reference proteome</keyword>
<dbReference type="NCBIfam" id="TIGR02188">
    <property type="entry name" value="Ac_CoA_lig_AcsA"/>
    <property type="match status" value="1"/>
</dbReference>
<evidence type="ECO:0000259" key="11">
    <source>
        <dbReference type="Pfam" id="PF16177"/>
    </source>
</evidence>
<dbReference type="InterPro" id="IPR025110">
    <property type="entry name" value="AMP-bd_C"/>
</dbReference>
<evidence type="ECO:0000256" key="6">
    <source>
        <dbReference type="ARBA" id="ARBA00022990"/>
    </source>
</evidence>
<dbReference type="Gene3D" id="3.40.50.12780">
    <property type="entry name" value="N-terminal domain of ligase-like"/>
    <property type="match status" value="1"/>
</dbReference>
<dbReference type="InterPro" id="IPR045851">
    <property type="entry name" value="AMP-bd_C_sf"/>
</dbReference>
<organism evidence="12 13">
    <name type="scientific">Patulibacter medicamentivorans</name>
    <dbReference type="NCBI Taxonomy" id="1097667"/>
    <lineage>
        <taxon>Bacteria</taxon>
        <taxon>Bacillati</taxon>
        <taxon>Actinomycetota</taxon>
        <taxon>Thermoleophilia</taxon>
        <taxon>Solirubrobacterales</taxon>
        <taxon>Patulibacteraceae</taxon>
        <taxon>Patulibacter</taxon>
    </lineage>
</organism>
<dbReference type="InterPro" id="IPR011904">
    <property type="entry name" value="Ac_CoA_lig"/>
</dbReference>
<keyword evidence="4" id="KW-0547">Nucleotide-binding</keyword>
<evidence type="ECO:0000256" key="7">
    <source>
        <dbReference type="NCBIfam" id="TIGR02188"/>
    </source>
</evidence>
<keyword evidence="3 12" id="KW-0436">Ligase</keyword>
<keyword evidence="5" id="KW-0067">ATP-binding</keyword>
<evidence type="ECO:0000256" key="8">
    <source>
        <dbReference type="SAM" id="MobiDB-lite"/>
    </source>
</evidence>
<evidence type="ECO:0000256" key="5">
    <source>
        <dbReference type="ARBA" id="ARBA00022840"/>
    </source>
</evidence>
<dbReference type="GO" id="GO:0005524">
    <property type="term" value="F:ATP binding"/>
    <property type="evidence" value="ECO:0007669"/>
    <property type="project" value="UniProtKB-KW"/>
</dbReference>
<dbReference type="NCBIfam" id="NF001208">
    <property type="entry name" value="PRK00174.1"/>
    <property type="match status" value="1"/>
</dbReference>
<dbReference type="PANTHER" id="PTHR24095">
    <property type="entry name" value="ACETYL-COENZYME A SYNTHETASE"/>
    <property type="match status" value="1"/>
</dbReference>
<dbReference type="GO" id="GO:0003987">
    <property type="term" value="F:acetate-CoA ligase activity"/>
    <property type="evidence" value="ECO:0007669"/>
    <property type="project" value="UniProtKB-UniRule"/>
</dbReference>
<dbReference type="PATRIC" id="fig|1097667.3.peg.914"/>
<dbReference type="PANTHER" id="PTHR24095:SF14">
    <property type="entry name" value="ACETYL-COENZYME A SYNTHETASE 1"/>
    <property type="match status" value="1"/>
</dbReference>
<comment type="caution">
    <text evidence="12">The sequence shown here is derived from an EMBL/GenBank/DDBJ whole genome shotgun (WGS) entry which is preliminary data.</text>
</comment>
<name>H0E2A4_9ACTN</name>
<evidence type="ECO:0000256" key="4">
    <source>
        <dbReference type="ARBA" id="ARBA00022741"/>
    </source>
</evidence>
<feature type="domain" description="AMP-binding enzyme C-terminal" evidence="10">
    <location>
        <begin position="568"/>
        <end position="646"/>
    </location>
</feature>
<dbReference type="GO" id="GO:0005829">
    <property type="term" value="C:cytosol"/>
    <property type="evidence" value="ECO:0007669"/>
    <property type="project" value="TreeGrafter"/>
</dbReference>
<gene>
    <name evidence="12" type="ORF">PAI11_09170</name>
</gene>
<comment type="similarity">
    <text evidence="1">Belongs to the ATP-dependent AMP-binding enzyme family.</text>
</comment>
<dbReference type="Pfam" id="PF16177">
    <property type="entry name" value="ACAS_N"/>
    <property type="match status" value="1"/>
</dbReference>
<dbReference type="Pfam" id="PF13193">
    <property type="entry name" value="AMP-binding_C"/>
    <property type="match status" value="1"/>
</dbReference>
<feature type="region of interest" description="Disordered" evidence="8">
    <location>
        <begin position="1"/>
        <end position="33"/>
    </location>
</feature>
<dbReference type="AlphaFoldDB" id="H0E2A4"/>
<protein>
    <recommendedName>
        <fullName evidence="2 7">Acetate--CoA ligase</fullName>
        <ecNumber evidence="2 7">6.2.1.1</ecNumber>
    </recommendedName>
</protein>
<proteinExistence type="inferred from homology"/>
<feature type="domain" description="AMP-dependent synthetase/ligase" evidence="9">
    <location>
        <begin position="128"/>
        <end position="498"/>
    </location>
</feature>
<evidence type="ECO:0000256" key="3">
    <source>
        <dbReference type="ARBA" id="ARBA00022598"/>
    </source>
</evidence>
<dbReference type="Gene3D" id="3.30.300.30">
    <property type="match status" value="1"/>
</dbReference>